<comment type="caution">
    <text evidence="2">The sequence shown here is derived from an EMBL/GenBank/DDBJ whole genome shotgun (WGS) entry which is preliminary data.</text>
</comment>
<dbReference type="InterPro" id="IPR012337">
    <property type="entry name" value="RNaseH-like_sf"/>
</dbReference>
<dbReference type="NCBIfam" id="NF033591">
    <property type="entry name" value="transpos_IS4_2"/>
    <property type="match status" value="1"/>
</dbReference>
<dbReference type="GO" id="GO:0004803">
    <property type="term" value="F:transposase activity"/>
    <property type="evidence" value="ECO:0007669"/>
    <property type="project" value="InterPro"/>
</dbReference>
<dbReference type="Pfam" id="PF01609">
    <property type="entry name" value="DDE_Tnp_1"/>
    <property type="match status" value="1"/>
</dbReference>
<evidence type="ECO:0000313" key="2">
    <source>
        <dbReference type="EMBL" id="MBB6005761.1"/>
    </source>
</evidence>
<evidence type="ECO:0000259" key="1">
    <source>
        <dbReference type="Pfam" id="PF01609"/>
    </source>
</evidence>
<protein>
    <submittedName>
        <fullName evidence="2">Transposase</fullName>
    </submittedName>
</protein>
<dbReference type="InterPro" id="IPR002559">
    <property type="entry name" value="Transposase_11"/>
</dbReference>
<reference evidence="2 3" key="1">
    <citation type="submission" date="2020-08" db="EMBL/GenBank/DDBJ databases">
        <title>Functional genomics of gut bacteria from endangered species of beetles.</title>
        <authorList>
            <person name="Carlos-Shanley C."/>
        </authorList>
    </citation>
    <scope>NUCLEOTIDE SEQUENCE [LARGE SCALE GENOMIC DNA]</scope>
    <source>
        <strain evidence="2 3">S00070</strain>
    </source>
</reference>
<dbReference type="SUPFAM" id="SSF53098">
    <property type="entry name" value="Ribonuclease H-like"/>
    <property type="match status" value="1"/>
</dbReference>
<sequence length="359" mass="41905">MSDQASKQPLRMRKIIKDEIIKLLGKIPLATNLARKKFISSFLLGLIDSKRVQFQEIAIHIESDAKLDSVERNIQSFFKDYEFDYQQVCLVLLLFLPKGELTLSIDRTEWDFGIYQCNILMIVAQHGSVGIPLYWELLENKSGNSNCQNRQDLLLKLIKVIGVKRIKVIIGDREFIGQKWIKYLKDNNISYCIRVPKSHLITLKNGNTFSIEELLQQQAERYFHDCMVDSVWCNTMIKRLPSGDYLFLISDLSAKKLGAIYRKRWCIEVLFQTFKERGFDLESTHLKCPKKLSKLLVFVSIAVALCVKFGEYYHQKVQKIKTKPHGYKANSFFRKGLNIIRRGFKNPTKVFVQLWNKCF</sequence>
<dbReference type="Proteomes" id="UP000524404">
    <property type="component" value="Unassembled WGS sequence"/>
</dbReference>
<organism evidence="2 3">
    <name type="scientific">Arcicella rosea</name>
    <dbReference type="NCBI Taxonomy" id="502909"/>
    <lineage>
        <taxon>Bacteria</taxon>
        <taxon>Pseudomonadati</taxon>
        <taxon>Bacteroidota</taxon>
        <taxon>Cytophagia</taxon>
        <taxon>Cytophagales</taxon>
        <taxon>Flectobacillaceae</taxon>
        <taxon>Arcicella</taxon>
    </lineage>
</organism>
<dbReference type="AlphaFoldDB" id="A0A841F1T5"/>
<dbReference type="EMBL" id="JACHKT010000075">
    <property type="protein sequence ID" value="MBB6005761.1"/>
    <property type="molecule type" value="Genomic_DNA"/>
</dbReference>
<evidence type="ECO:0000313" key="3">
    <source>
        <dbReference type="Proteomes" id="UP000524404"/>
    </source>
</evidence>
<feature type="domain" description="Transposase IS4-like" evidence="1">
    <location>
        <begin position="142"/>
        <end position="303"/>
    </location>
</feature>
<keyword evidence="3" id="KW-1185">Reference proteome</keyword>
<dbReference type="GO" id="GO:0003677">
    <property type="term" value="F:DNA binding"/>
    <property type="evidence" value="ECO:0007669"/>
    <property type="project" value="InterPro"/>
</dbReference>
<proteinExistence type="predicted"/>
<dbReference type="GO" id="GO:0006313">
    <property type="term" value="P:DNA transposition"/>
    <property type="evidence" value="ECO:0007669"/>
    <property type="project" value="InterPro"/>
</dbReference>
<accession>A0A841F1T5</accession>
<dbReference type="InterPro" id="IPR047658">
    <property type="entry name" value="IS4-like_transpos"/>
</dbReference>
<gene>
    <name evidence="2" type="ORF">HNP25_004445</name>
</gene>
<name>A0A841F1T5_9BACT</name>
<feature type="non-terminal residue" evidence="2">
    <location>
        <position position="359"/>
    </location>
</feature>